<keyword evidence="2" id="KW-1185">Reference proteome</keyword>
<reference evidence="2" key="1">
    <citation type="journal article" date="2019" name="Int. J. Syst. Evol. Microbiol.">
        <title>The Global Catalogue of Microorganisms (GCM) 10K type strain sequencing project: providing services to taxonomists for standard genome sequencing and annotation.</title>
        <authorList>
            <consortium name="The Broad Institute Genomics Platform"/>
            <consortium name="The Broad Institute Genome Sequencing Center for Infectious Disease"/>
            <person name="Wu L."/>
            <person name="Ma J."/>
        </authorList>
    </citation>
    <scope>NUCLEOTIDE SEQUENCE [LARGE SCALE GENOMIC DNA]</scope>
    <source>
        <strain evidence="2">CCUG 60525</strain>
    </source>
</reference>
<dbReference type="RefSeq" id="WP_379559425.1">
    <property type="nucleotide sequence ID" value="NZ_JBHTJS010000059.1"/>
</dbReference>
<evidence type="ECO:0000313" key="1">
    <source>
        <dbReference type="EMBL" id="MFD1009393.1"/>
    </source>
</evidence>
<gene>
    <name evidence="1" type="ORF">ACFQ1C_14690</name>
</gene>
<organism evidence="1 2">
    <name type="scientific">Oceanisphaera ostreae</name>
    <dbReference type="NCBI Taxonomy" id="914151"/>
    <lineage>
        <taxon>Bacteria</taxon>
        <taxon>Pseudomonadati</taxon>
        <taxon>Pseudomonadota</taxon>
        <taxon>Gammaproteobacteria</taxon>
        <taxon>Aeromonadales</taxon>
        <taxon>Aeromonadaceae</taxon>
        <taxon>Oceanisphaera</taxon>
    </lineage>
</organism>
<dbReference type="InterPro" id="IPR023214">
    <property type="entry name" value="HAD_sf"/>
</dbReference>
<dbReference type="Proteomes" id="UP001597048">
    <property type="component" value="Unassembled WGS sequence"/>
</dbReference>
<dbReference type="Gene3D" id="3.40.50.1000">
    <property type="entry name" value="HAD superfamily/HAD-like"/>
    <property type="match status" value="1"/>
</dbReference>
<proteinExistence type="predicted"/>
<sequence>MNKPLFLVDLDDTLFQTKRKMTQELGQEPVRVGALDRSLTPRSFMNQKQAMLVDWLLESSELIPVTARGTEEIARVDIPFRSWQITTHGAVILQPNGQPDAGWQQHILDALAPYTAHLLELERVCNAVLKEQQVDGWVRINHEYDGQPVYLVMKHSNSNHIEETYAVADEVAKHIDLSGYYVHRNGNNIAWLPHCIEKGKATAYLLKTLQETSGTRPVIGLGDSLSDHRFLTLCDFWGMPSTSQFATHVDQSFHQQED</sequence>
<dbReference type="SUPFAM" id="SSF56784">
    <property type="entry name" value="HAD-like"/>
    <property type="match status" value="1"/>
</dbReference>
<dbReference type="InterPro" id="IPR024197">
    <property type="entry name" value="TPP-like"/>
</dbReference>
<dbReference type="EMBL" id="JBHTJS010000059">
    <property type="protein sequence ID" value="MFD1009393.1"/>
    <property type="molecule type" value="Genomic_DNA"/>
</dbReference>
<dbReference type="InterPro" id="IPR036412">
    <property type="entry name" value="HAD-like_sf"/>
</dbReference>
<evidence type="ECO:0000313" key="2">
    <source>
        <dbReference type="Proteomes" id="UP001597048"/>
    </source>
</evidence>
<evidence type="ECO:0008006" key="3">
    <source>
        <dbReference type="Google" id="ProtNLM"/>
    </source>
</evidence>
<accession>A0ABW3KJQ4</accession>
<protein>
    <recommendedName>
        <fullName evidence="3">Sucrose phosphatase-like domain-containing protein</fullName>
    </recommendedName>
</protein>
<name>A0ABW3KJQ4_9GAMM</name>
<comment type="caution">
    <text evidence="1">The sequence shown here is derived from an EMBL/GenBank/DDBJ whole genome shotgun (WGS) entry which is preliminary data.</text>
</comment>
<dbReference type="PIRSF" id="PIRSF030802">
    <property type="entry name" value="UCP030802"/>
    <property type="match status" value="1"/>
</dbReference>